<organism evidence="8 9">
    <name type="scientific">Macrolepiota fuliginosa MF-IS2</name>
    <dbReference type="NCBI Taxonomy" id="1400762"/>
    <lineage>
        <taxon>Eukaryota</taxon>
        <taxon>Fungi</taxon>
        <taxon>Dikarya</taxon>
        <taxon>Basidiomycota</taxon>
        <taxon>Agaricomycotina</taxon>
        <taxon>Agaricomycetes</taxon>
        <taxon>Agaricomycetidae</taxon>
        <taxon>Agaricales</taxon>
        <taxon>Agaricineae</taxon>
        <taxon>Agaricaceae</taxon>
        <taxon>Macrolepiota</taxon>
    </lineage>
</organism>
<evidence type="ECO:0000256" key="5">
    <source>
        <dbReference type="ARBA" id="ARBA00023136"/>
    </source>
</evidence>
<feature type="region of interest" description="Disordered" evidence="6">
    <location>
        <begin position="1"/>
        <end position="37"/>
    </location>
</feature>
<dbReference type="PANTHER" id="PTHR43791:SF65">
    <property type="entry name" value="MAJOR FACILITATOR SUPERFAMILY (MFS) PROFILE DOMAIN-CONTAINING PROTEIN-RELATED"/>
    <property type="match status" value="1"/>
</dbReference>
<proteinExistence type="predicted"/>
<evidence type="ECO:0000313" key="8">
    <source>
        <dbReference type="EMBL" id="KAF9442274.1"/>
    </source>
</evidence>
<dbReference type="OrthoDB" id="2985014at2759"/>
<dbReference type="Gene3D" id="1.20.1250.20">
    <property type="entry name" value="MFS general substrate transporter like domains"/>
    <property type="match status" value="1"/>
</dbReference>
<dbReference type="Pfam" id="PF07690">
    <property type="entry name" value="MFS_1"/>
    <property type="match status" value="1"/>
</dbReference>
<feature type="transmembrane region" description="Helical" evidence="7">
    <location>
        <begin position="225"/>
        <end position="243"/>
    </location>
</feature>
<keyword evidence="4 7" id="KW-1133">Transmembrane helix</keyword>
<evidence type="ECO:0000256" key="7">
    <source>
        <dbReference type="SAM" id="Phobius"/>
    </source>
</evidence>
<feature type="transmembrane region" description="Helical" evidence="7">
    <location>
        <begin position="162"/>
        <end position="180"/>
    </location>
</feature>
<comment type="caution">
    <text evidence="8">The sequence shown here is derived from an EMBL/GenBank/DDBJ whole genome shotgun (WGS) entry which is preliminary data.</text>
</comment>
<dbReference type="GO" id="GO:0022857">
    <property type="term" value="F:transmembrane transporter activity"/>
    <property type="evidence" value="ECO:0007669"/>
    <property type="project" value="InterPro"/>
</dbReference>
<evidence type="ECO:0000256" key="3">
    <source>
        <dbReference type="ARBA" id="ARBA00022692"/>
    </source>
</evidence>
<reference evidence="8" key="1">
    <citation type="submission" date="2020-11" db="EMBL/GenBank/DDBJ databases">
        <authorList>
            <consortium name="DOE Joint Genome Institute"/>
            <person name="Ahrendt S."/>
            <person name="Riley R."/>
            <person name="Andreopoulos W."/>
            <person name="Labutti K."/>
            <person name="Pangilinan J."/>
            <person name="Ruiz-Duenas F.J."/>
            <person name="Barrasa J.M."/>
            <person name="Sanchez-Garcia M."/>
            <person name="Camarero S."/>
            <person name="Miyauchi S."/>
            <person name="Serrano A."/>
            <person name="Linde D."/>
            <person name="Babiker R."/>
            <person name="Drula E."/>
            <person name="Ayuso-Fernandez I."/>
            <person name="Pacheco R."/>
            <person name="Padilla G."/>
            <person name="Ferreira P."/>
            <person name="Barriuso J."/>
            <person name="Kellner H."/>
            <person name="Castanera R."/>
            <person name="Alfaro M."/>
            <person name="Ramirez L."/>
            <person name="Pisabarro A.G."/>
            <person name="Kuo A."/>
            <person name="Tritt A."/>
            <person name="Lipzen A."/>
            <person name="He G."/>
            <person name="Yan M."/>
            <person name="Ng V."/>
            <person name="Cullen D."/>
            <person name="Martin F."/>
            <person name="Rosso M.-N."/>
            <person name="Henrissat B."/>
            <person name="Hibbett D."/>
            <person name="Martinez A.T."/>
            <person name="Grigoriev I.V."/>
        </authorList>
    </citation>
    <scope>NUCLEOTIDE SEQUENCE</scope>
    <source>
        <strain evidence="8">MF-IS2</strain>
    </source>
</reference>
<dbReference type="Proteomes" id="UP000807342">
    <property type="component" value="Unassembled WGS sequence"/>
</dbReference>
<comment type="subcellular location">
    <subcellularLocation>
        <location evidence="1">Membrane</location>
        <topology evidence="1">Multi-pass membrane protein</topology>
    </subcellularLocation>
</comment>
<keyword evidence="5 7" id="KW-0472">Membrane</keyword>
<evidence type="ECO:0000313" key="9">
    <source>
        <dbReference type="Proteomes" id="UP000807342"/>
    </source>
</evidence>
<keyword evidence="3 7" id="KW-0812">Transmembrane</keyword>
<dbReference type="PANTHER" id="PTHR43791">
    <property type="entry name" value="PERMEASE-RELATED"/>
    <property type="match status" value="1"/>
</dbReference>
<keyword evidence="9" id="KW-1185">Reference proteome</keyword>
<evidence type="ECO:0000256" key="1">
    <source>
        <dbReference type="ARBA" id="ARBA00004141"/>
    </source>
</evidence>
<sequence>MAFRPAEKSATDGLNERSIISSSSSSEYGTLPPSSSKHLSRYYVPSLEYTSEEEADVVRILDRRLFPFILLTTFVLNMDRTNHSNAVSDNMPGDLGFTIDTVGTAAAMSSVLFATFCLSGSILAKLVGPHRWIPLLMFAWGVVTLLHATIQNKAQYLTIRCWISITEGGVIPATLVYFGTFYKSTELATRLAWFWGVQHIASALSGVMAYFLFRLPGMEGWRWLFLVDGIWTVIVAALTWFYLPQNLENTRGGLRGRLPWFTDRELKIAVTRIIKDDLSKSSYEQRVRWSDVKETLSDPAIWGHMFITSIGHTPQSPLHIYLPTIIKSFNFDVFVANALTAPPYLLQTIFMILLVRSSDRRRERGYHGSFAAGWQLVGWVWLRFMPGSANRYTKYLAAVFVASWPSNHPLNIAWLSENAETVGKKTVASGLIIGSSNIYGLWGSQIYKADDAPDFRRGNTINIVFALAAFLLWFYQKALYKRRNTRNWEAGRLWLTGEEREQDQVKQFTT</sequence>
<protein>
    <submittedName>
        <fullName evidence="8">MFS general substrate transporter</fullName>
    </submittedName>
</protein>
<accession>A0A9P5X280</accession>
<dbReference type="InterPro" id="IPR036259">
    <property type="entry name" value="MFS_trans_sf"/>
</dbReference>
<feature type="transmembrane region" description="Helical" evidence="7">
    <location>
        <begin position="105"/>
        <end position="126"/>
    </location>
</feature>
<feature type="transmembrane region" description="Helical" evidence="7">
    <location>
        <begin position="333"/>
        <end position="354"/>
    </location>
</feature>
<name>A0A9P5X280_9AGAR</name>
<evidence type="ECO:0000256" key="2">
    <source>
        <dbReference type="ARBA" id="ARBA00022448"/>
    </source>
</evidence>
<dbReference type="AlphaFoldDB" id="A0A9P5X280"/>
<dbReference type="GO" id="GO:0016020">
    <property type="term" value="C:membrane"/>
    <property type="evidence" value="ECO:0007669"/>
    <property type="project" value="UniProtKB-SubCell"/>
</dbReference>
<feature type="transmembrane region" description="Helical" evidence="7">
    <location>
        <begin position="132"/>
        <end position="150"/>
    </location>
</feature>
<dbReference type="EMBL" id="MU151666">
    <property type="protein sequence ID" value="KAF9442274.1"/>
    <property type="molecule type" value="Genomic_DNA"/>
</dbReference>
<dbReference type="InterPro" id="IPR011701">
    <property type="entry name" value="MFS"/>
</dbReference>
<evidence type="ECO:0000256" key="4">
    <source>
        <dbReference type="ARBA" id="ARBA00022989"/>
    </source>
</evidence>
<keyword evidence="2" id="KW-0813">Transport</keyword>
<dbReference type="SUPFAM" id="SSF103473">
    <property type="entry name" value="MFS general substrate transporter"/>
    <property type="match status" value="1"/>
</dbReference>
<feature type="transmembrane region" description="Helical" evidence="7">
    <location>
        <begin position="192"/>
        <end position="213"/>
    </location>
</feature>
<evidence type="ECO:0000256" key="6">
    <source>
        <dbReference type="SAM" id="MobiDB-lite"/>
    </source>
</evidence>
<feature type="transmembrane region" description="Helical" evidence="7">
    <location>
        <begin position="460"/>
        <end position="476"/>
    </location>
</feature>
<gene>
    <name evidence="8" type="ORF">P691DRAFT_779481</name>
</gene>
<feature type="compositionally biased region" description="Basic and acidic residues" evidence="6">
    <location>
        <begin position="1"/>
        <end position="10"/>
    </location>
</feature>